<dbReference type="Proteomes" id="UP001497444">
    <property type="component" value="Chromosome 16"/>
</dbReference>
<gene>
    <name evidence="1" type="ORF">CSSPJE1EN1_LOCUS9459</name>
</gene>
<organism evidence="1 2">
    <name type="scientific">Sphagnum jensenii</name>
    <dbReference type="NCBI Taxonomy" id="128206"/>
    <lineage>
        <taxon>Eukaryota</taxon>
        <taxon>Viridiplantae</taxon>
        <taxon>Streptophyta</taxon>
        <taxon>Embryophyta</taxon>
        <taxon>Bryophyta</taxon>
        <taxon>Sphagnophytina</taxon>
        <taxon>Sphagnopsida</taxon>
        <taxon>Sphagnales</taxon>
        <taxon>Sphagnaceae</taxon>
        <taxon>Sphagnum</taxon>
    </lineage>
</organism>
<protein>
    <submittedName>
        <fullName evidence="1">Uncharacterized protein</fullName>
    </submittedName>
</protein>
<sequence>MASIMLPASSCIAASVASSVVGARVTARSTATSTTSVMKVAPVVRCQAVAKGDDNAVVDRRAVMVAAAASVLAIAAPVFAAEEAKPKKSSKYGEYGNICAALPTGSKCHQS</sequence>
<evidence type="ECO:0000313" key="1">
    <source>
        <dbReference type="EMBL" id="CAK9263981.1"/>
    </source>
</evidence>
<keyword evidence="2" id="KW-1185">Reference proteome</keyword>
<name>A0ABP0WDJ4_9BRYO</name>
<proteinExistence type="predicted"/>
<evidence type="ECO:0000313" key="2">
    <source>
        <dbReference type="Proteomes" id="UP001497444"/>
    </source>
</evidence>
<dbReference type="EMBL" id="OZ020111">
    <property type="protein sequence ID" value="CAK9263981.1"/>
    <property type="molecule type" value="Genomic_DNA"/>
</dbReference>
<accession>A0ABP0WDJ4</accession>
<reference evidence="1" key="1">
    <citation type="submission" date="2024-02" db="EMBL/GenBank/DDBJ databases">
        <authorList>
            <consortium name="ELIXIR-Norway"/>
            <consortium name="Elixir Norway"/>
        </authorList>
    </citation>
    <scope>NUCLEOTIDE SEQUENCE</scope>
</reference>